<reference evidence="1" key="2">
    <citation type="submission" date="2014-02" db="EMBL/GenBank/DDBJ databases">
        <title>Annotation of the Genome Sequence of Fusarium oxysporum f. sp. melonis 26406.</title>
        <authorList>
            <consortium name="The Broad Institute Genomics Platform"/>
            <person name="Ma L.-J."/>
            <person name="Corby-Kistler H."/>
            <person name="Broz K."/>
            <person name="Gale L.R."/>
            <person name="Jonkers W."/>
            <person name="O'Donnell K."/>
            <person name="Ploetz R."/>
            <person name="Steinberg C."/>
            <person name="Schwartz D.C."/>
            <person name="VanEtten H."/>
            <person name="Zhou S."/>
            <person name="Young S.K."/>
            <person name="Zeng Q."/>
            <person name="Gargeya S."/>
            <person name="Fitzgerald M."/>
            <person name="Abouelleil A."/>
            <person name="Alvarado L."/>
            <person name="Chapman S.B."/>
            <person name="Gainer-Dewar J."/>
            <person name="Goldberg J."/>
            <person name="Griggs A."/>
            <person name="Gujja S."/>
            <person name="Hansen M."/>
            <person name="Howarth C."/>
            <person name="Imamovic A."/>
            <person name="Ireland A."/>
            <person name="Larimer J."/>
            <person name="McCowan C."/>
            <person name="Murphy C."/>
            <person name="Pearson M."/>
            <person name="Poon T.W."/>
            <person name="Priest M."/>
            <person name="Roberts A."/>
            <person name="Saif S."/>
            <person name="Shea T."/>
            <person name="Sykes S."/>
            <person name="Wortman J."/>
            <person name="Nusbaum C."/>
            <person name="Birren B."/>
        </authorList>
    </citation>
    <scope>NUCLEOTIDE SEQUENCE</scope>
    <source>
        <strain evidence="1">26406</strain>
    </source>
</reference>
<proteinExistence type="predicted"/>
<dbReference type="Proteomes" id="UP000030703">
    <property type="component" value="Unassembled WGS sequence"/>
</dbReference>
<sequence length="57" mass="6576">MYRTPTFPASAPSFDRMLRRLSFTPKPERTAISILKLSSWPRRASRRSLKVPVPSMV</sequence>
<dbReference type="EMBL" id="KI980911">
    <property type="protein sequence ID" value="EXK23420.1"/>
    <property type="molecule type" value="Genomic_DNA"/>
</dbReference>
<evidence type="ECO:0000313" key="1">
    <source>
        <dbReference type="EMBL" id="EXK23420.1"/>
    </source>
</evidence>
<organism evidence="1">
    <name type="scientific">Fusarium oxysporum f. sp. melonis 26406</name>
    <dbReference type="NCBI Taxonomy" id="1089452"/>
    <lineage>
        <taxon>Eukaryota</taxon>
        <taxon>Fungi</taxon>
        <taxon>Dikarya</taxon>
        <taxon>Ascomycota</taxon>
        <taxon>Pezizomycotina</taxon>
        <taxon>Sordariomycetes</taxon>
        <taxon>Hypocreomycetidae</taxon>
        <taxon>Hypocreales</taxon>
        <taxon>Nectriaceae</taxon>
        <taxon>Fusarium</taxon>
        <taxon>Fusarium oxysporum species complex</taxon>
    </lineage>
</organism>
<dbReference type="HOGENOM" id="CLU_2996567_0_0_1"/>
<gene>
    <name evidence="1" type="ORF">FOMG_19800</name>
</gene>
<dbReference type="AlphaFoldDB" id="W9YW63"/>
<dbReference type="VEuPathDB" id="FungiDB:FOMG_19800"/>
<reference evidence="1" key="1">
    <citation type="submission" date="2012-04" db="EMBL/GenBank/DDBJ databases">
        <title>The Genome Sequence of Fusarium oxysporum melonis.</title>
        <authorList>
            <consortium name="The Broad Institute Genome Sequencing Platform"/>
            <person name="Ma L.-J."/>
            <person name="Gale L.R."/>
            <person name="Schwartz D.C."/>
            <person name="Zhou S."/>
            <person name="Corby-Kistler H."/>
            <person name="Young S.K."/>
            <person name="Zeng Q."/>
            <person name="Gargeya S."/>
            <person name="Fitzgerald M."/>
            <person name="Haas B."/>
            <person name="Abouelleil A."/>
            <person name="Alvarado L."/>
            <person name="Arachchi H.M."/>
            <person name="Berlin A."/>
            <person name="Brown A."/>
            <person name="Chapman S.B."/>
            <person name="Chen Z."/>
            <person name="Dunbar C."/>
            <person name="Freedman E."/>
            <person name="Gearin G."/>
            <person name="Goldberg J."/>
            <person name="Griggs A."/>
            <person name="Gujja S."/>
            <person name="Heiman D."/>
            <person name="Howarth C."/>
            <person name="Larson L."/>
            <person name="Lui A."/>
            <person name="MacDonald P.J.P."/>
            <person name="Montmayeur A."/>
            <person name="Murphy C."/>
            <person name="Neiman D."/>
            <person name="Pearson M."/>
            <person name="Priest M."/>
            <person name="Roberts A."/>
            <person name="Saif S."/>
            <person name="Shea T."/>
            <person name="Shenoy N."/>
            <person name="Sisk P."/>
            <person name="Stolte C."/>
            <person name="Sykes S."/>
            <person name="Wortman J."/>
            <person name="Nusbaum C."/>
            <person name="Birren B."/>
        </authorList>
    </citation>
    <scope>NUCLEOTIDE SEQUENCE</scope>
    <source>
        <strain evidence="1">26406</strain>
    </source>
</reference>
<name>W9YW63_FUSOX</name>
<protein>
    <submittedName>
        <fullName evidence="1">Uncharacterized protein</fullName>
    </submittedName>
</protein>
<accession>W9YW63</accession>